<proteinExistence type="predicted"/>
<dbReference type="SUPFAM" id="SSF47413">
    <property type="entry name" value="lambda repressor-like DNA-binding domains"/>
    <property type="match status" value="1"/>
</dbReference>
<dbReference type="EMBL" id="CAEZYK010000041">
    <property type="protein sequence ID" value="CAB4723907.1"/>
    <property type="molecule type" value="Genomic_DNA"/>
</dbReference>
<name>A0A6J7GQR6_9ZZZZ</name>
<gene>
    <name evidence="3" type="ORF">UFOPK2683_00842</name>
    <name evidence="4" type="ORF">UFOPK3605_00989</name>
    <name evidence="5" type="ORF">UFOPK3897_01421</name>
    <name evidence="6" type="ORF">UFOPK4121_01109</name>
</gene>
<feature type="domain" description="HTH cro/C1-type" evidence="2">
    <location>
        <begin position="25"/>
        <end position="70"/>
    </location>
</feature>
<dbReference type="AlphaFoldDB" id="A0A6J7GQR6"/>
<protein>
    <submittedName>
        <fullName evidence="4">Unannotated protein</fullName>
    </submittedName>
</protein>
<dbReference type="GO" id="GO:0003677">
    <property type="term" value="F:DNA binding"/>
    <property type="evidence" value="ECO:0007669"/>
    <property type="project" value="InterPro"/>
</dbReference>
<evidence type="ECO:0000256" key="1">
    <source>
        <dbReference type="SAM" id="MobiDB-lite"/>
    </source>
</evidence>
<evidence type="ECO:0000313" key="3">
    <source>
        <dbReference type="EMBL" id="CAB4723907.1"/>
    </source>
</evidence>
<evidence type="ECO:0000313" key="5">
    <source>
        <dbReference type="EMBL" id="CAB4985952.1"/>
    </source>
</evidence>
<accession>A0A6J7GQR6</accession>
<dbReference type="InterPro" id="IPR010982">
    <property type="entry name" value="Lambda_DNA-bd_dom_sf"/>
</dbReference>
<dbReference type="Pfam" id="PF01381">
    <property type="entry name" value="HTH_3"/>
    <property type="match status" value="1"/>
</dbReference>
<feature type="compositionally biased region" description="Polar residues" evidence="1">
    <location>
        <begin position="110"/>
        <end position="119"/>
    </location>
</feature>
<dbReference type="SMART" id="SM00530">
    <property type="entry name" value="HTH_XRE"/>
    <property type="match status" value="1"/>
</dbReference>
<dbReference type="EMBL" id="CAFBPQ010000036">
    <property type="protein sequence ID" value="CAB5028123.1"/>
    <property type="molecule type" value="Genomic_DNA"/>
</dbReference>
<dbReference type="EMBL" id="CAFBOF010000045">
    <property type="protein sequence ID" value="CAB4985952.1"/>
    <property type="molecule type" value="Genomic_DNA"/>
</dbReference>
<organism evidence="4">
    <name type="scientific">freshwater metagenome</name>
    <dbReference type="NCBI Taxonomy" id="449393"/>
    <lineage>
        <taxon>unclassified sequences</taxon>
        <taxon>metagenomes</taxon>
        <taxon>ecological metagenomes</taxon>
    </lineage>
</organism>
<dbReference type="CDD" id="cd00093">
    <property type="entry name" value="HTH_XRE"/>
    <property type="match status" value="1"/>
</dbReference>
<evidence type="ECO:0000313" key="4">
    <source>
        <dbReference type="EMBL" id="CAB4909306.1"/>
    </source>
</evidence>
<evidence type="ECO:0000259" key="2">
    <source>
        <dbReference type="PROSITE" id="PS50943"/>
    </source>
</evidence>
<evidence type="ECO:0000313" key="6">
    <source>
        <dbReference type="EMBL" id="CAB5028123.1"/>
    </source>
</evidence>
<dbReference type="EMBL" id="CAFBMM010000047">
    <property type="protein sequence ID" value="CAB4909306.1"/>
    <property type="molecule type" value="Genomic_DNA"/>
</dbReference>
<feature type="region of interest" description="Disordered" evidence="1">
    <location>
        <begin position="110"/>
        <end position="132"/>
    </location>
</feature>
<dbReference type="PROSITE" id="PS50943">
    <property type="entry name" value="HTH_CROC1"/>
    <property type="match status" value="1"/>
</dbReference>
<sequence>MITTSVKAKNNAIGDAIRAAYRGRLTQTELAKKLGVAQNTVSRWSTGDASPSFDDLAALERACNLPLGWVLRAAGYVTETKTAADAIAADPNIDSPRRELLLATYRAAVTQSAKTSSTVAASNSSKRRKRAS</sequence>
<dbReference type="InterPro" id="IPR001387">
    <property type="entry name" value="Cro/C1-type_HTH"/>
</dbReference>
<reference evidence="4" key="1">
    <citation type="submission" date="2020-05" db="EMBL/GenBank/DDBJ databases">
        <authorList>
            <person name="Chiriac C."/>
            <person name="Salcher M."/>
            <person name="Ghai R."/>
            <person name="Kavagutti S V."/>
        </authorList>
    </citation>
    <scope>NUCLEOTIDE SEQUENCE</scope>
</reference>
<dbReference type="Gene3D" id="1.10.260.40">
    <property type="entry name" value="lambda repressor-like DNA-binding domains"/>
    <property type="match status" value="1"/>
</dbReference>